<dbReference type="Pfam" id="PF05159">
    <property type="entry name" value="Capsule_synth"/>
    <property type="match status" value="1"/>
</dbReference>
<organism evidence="1 2">
    <name type="scientific">Flavobacterium suzhouense</name>
    <dbReference type="NCBI Taxonomy" id="1529638"/>
    <lineage>
        <taxon>Bacteria</taxon>
        <taxon>Pseudomonadati</taxon>
        <taxon>Bacteroidota</taxon>
        <taxon>Flavobacteriia</taxon>
        <taxon>Flavobacteriales</taxon>
        <taxon>Flavobacteriaceae</taxon>
        <taxon>Flavobacterium</taxon>
    </lineage>
</organism>
<dbReference type="EMBL" id="JBHUMD010000005">
    <property type="protein sequence ID" value="MFD2601215.1"/>
    <property type="molecule type" value="Genomic_DNA"/>
</dbReference>
<proteinExistence type="predicted"/>
<reference evidence="2" key="1">
    <citation type="journal article" date="2019" name="Int. J. Syst. Evol. Microbiol.">
        <title>The Global Catalogue of Microorganisms (GCM) 10K type strain sequencing project: providing services to taxonomists for standard genome sequencing and annotation.</title>
        <authorList>
            <consortium name="The Broad Institute Genomics Platform"/>
            <consortium name="The Broad Institute Genome Sequencing Center for Infectious Disease"/>
            <person name="Wu L."/>
            <person name="Ma J."/>
        </authorList>
    </citation>
    <scope>NUCLEOTIDE SEQUENCE [LARGE SCALE GENOMIC DNA]</scope>
    <source>
        <strain evidence="2">KCTC 42107</strain>
    </source>
</reference>
<dbReference type="InterPro" id="IPR007833">
    <property type="entry name" value="Capsule_polysaccharide_synth"/>
</dbReference>
<gene>
    <name evidence="1" type="ORF">ACFSR3_04040</name>
</gene>
<dbReference type="RefSeq" id="WP_379819836.1">
    <property type="nucleotide sequence ID" value="NZ_JBHUMD010000005.1"/>
</dbReference>
<sequence length="486" mass="57109">MKTLLFFDRSELTELYASLSLKMKDEFNIIHVAYSQYEEKILIDKYGIKADYIFQDLVGSKLNGGVNMETLEEIDSLIVAESKGRFSLNSSIQSDRGFSLLEYDEALLLSQSQYLVWKEIFQLHNIDFFYHEPPSLFMNHIASFLCLSNNARYCYDSMIKAESQYNYILLMQDTAFSPEINIGMSYISEKDILDNKERIDSFVNTFRESYNVFLGDKIKSNFNYFSLLKKSFRDYLINKRARYKLRKIEDNIDYYLFSKNNSWDKLKNIINYKLHVKFDDLDTTKNYYYYSMNLEPEATVLYLGDGIYENQIKLIVNIASQLPPNTYLYVKDHPHFIGYRHYLDYVKLMNVPNIKVLKAEIPGKQIIKSCIGVFMVNGTAGFEAIMLNKQVYTFGNMFFNVCERVNYIKNIKDLREIIYNNIGVVYEDDFRLHKFILAFLNSTHEGVTDFFQGRMSLYDIDYDTNITKIAANLSLFFKTHAPNNLN</sequence>
<protein>
    <recommendedName>
        <fullName evidence="3">Capsule polysaccharide biosynthesis protein</fullName>
    </recommendedName>
</protein>
<keyword evidence="2" id="KW-1185">Reference proteome</keyword>
<accession>A0ABW5NS36</accession>
<dbReference type="Proteomes" id="UP001597480">
    <property type="component" value="Unassembled WGS sequence"/>
</dbReference>
<name>A0ABW5NS36_9FLAO</name>
<evidence type="ECO:0000313" key="1">
    <source>
        <dbReference type="EMBL" id="MFD2601215.1"/>
    </source>
</evidence>
<evidence type="ECO:0008006" key="3">
    <source>
        <dbReference type="Google" id="ProtNLM"/>
    </source>
</evidence>
<evidence type="ECO:0000313" key="2">
    <source>
        <dbReference type="Proteomes" id="UP001597480"/>
    </source>
</evidence>
<comment type="caution">
    <text evidence="1">The sequence shown here is derived from an EMBL/GenBank/DDBJ whole genome shotgun (WGS) entry which is preliminary data.</text>
</comment>